<evidence type="ECO:0000256" key="4">
    <source>
        <dbReference type="ARBA" id="ARBA00022801"/>
    </source>
</evidence>
<keyword evidence="4" id="KW-0378">Hydrolase</keyword>
<dbReference type="Pfam" id="PF14541">
    <property type="entry name" value="TAXi_C"/>
    <property type="match status" value="1"/>
</dbReference>
<accession>A0A0E0MA72</accession>
<dbReference type="InterPro" id="IPR034161">
    <property type="entry name" value="Pepsin-like_plant"/>
</dbReference>
<dbReference type="Gene3D" id="2.40.70.10">
    <property type="entry name" value="Acid Proteases"/>
    <property type="match status" value="2"/>
</dbReference>
<feature type="chain" id="PRO_5002367592" description="Peptidase A1 domain-containing protein" evidence="6">
    <location>
        <begin position="28"/>
        <end position="410"/>
    </location>
</feature>
<evidence type="ECO:0000259" key="7">
    <source>
        <dbReference type="PROSITE" id="PS51767"/>
    </source>
</evidence>
<dbReference type="InterPro" id="IPR021109">
    <property type="entry name" value="Peptidase_aspartic_dom_sf"/>
</dbReference>
<sequence>MGRPVAALLSLCVISLTTCSLSWRAAALGQHGLRRGLDQAFHGRLLADATAGGAAVPMSWSRPFYVVNFTIGTPPQPASGIIDLTGDFIWTQCATCRRCFKQELPLFNRSASSTFKPEPCGSDRCKAVPTNSCSSDGVCGYEAGVKFGDTLGIGGTDTVDIGTATASLVFGCVEESDFETMWGPSGVVGLAGTPWSLVSQMNASAFSYCLEPPNTGKNSRLFLGSSAKLAGDKSTSTPFVKSTSPGDDWSPYYRVQLEGIKAGDVVIPTPRNASTVLVHTFSPFSYLVDDAYQVLRKAVAVAIGGKTAPKPLEPYDLCFPKAGFSSANAPDLVFTFQGAAALTVRPSSYLIPTVNDTVCLAIMSSAQLNLTGELVGLNTLGSLQQENVHFLFDLKQETLSFEPADCSSLT</sequence>
<evidence type="ECO:0000256" key="1">
    <source>
        <dbReference type="ARBA" id="ARBA00007447"/>
    </source>
</evidence>
<dbReference type="InterPro" id="IPR032861">
    <property type="entry name" value="TAXi_N"/>
</dbReference>
<dbReference type="PANTHER" id="PTHR47967">
    <property type="entry name" value="OS07G0603500 PROTEIN-RELATED"/>
    <property type="match status" value="1"/>
</dbReference>
<protein>
    <recommendedName>
        <fullName evidence="7">Peptidase A1 domain-containing protein</fullName>
    </recommendedName>
</protein>
<dbReference type="OMA" id="YVVNFTI"/>
<dbReference type="CDD" id="cd05476">
    <property type="entry name" value="pepsin_A_like_plant"/>
    <property type="match status" value="1"/>
</dbReference>
<organism evidence="8">
    <name type="scientific">Oryza punctata</name>
    <name type="common">Red rice</name>
    <dbReference type="NCBI Taxonomy" id="4537"/>
    <lineage>
        <taxon>Eukaryota</taxon>
        <taxon>Viridiplantae</taxon>
        <taxon>Streptophyta</taxon>
        <taxon>Embryophyta</taxon>
        <taxon>Tracheophyta</taxon>
        <taxon>Spermatophyta</taxon>
        <taxon>Magnoliopsida</taxon>
        <taxon>Liliopsida</taxon>
        <taxon>Poales</taxon>
        <taxon>Poaceae</taxon>
        <taxon>BOP clade</taxon>
        <taxon>Oryzoideae</taxon>
        <taxon>Oryzeae</taxon>
        <taxon>Oryzinae</taxon>
        <taxon>Oryza</taxon>
    </lineage>
</organism>
<dbReference type="InterPro" id="IPR051708">
    <property type="entry name" value="Plant_Aspart_Prot_A1"/>
</dbReference>
<keyword evidence="3" id="KW-0064">Aspartyl protease</keyword>
<dbReference type="GO" id="GO:0006508">
    <property type="term" value="P:proteolysis"/>
    <property type="evidence" value="ECO:0007669"/>
    <property type="project" value="UniProtKB-KW"/>
</dbReference>
<keyword evidence="2" id="KW-0645">Protease</keyword>
<dbReference type="PANTHER" id="PTHR47967:SF17">
    <property type="entry name" value="EUKARYOTIC ASPARTYL PROTEASE FAMILY PROTEIN, EXPRESSED"/>
    <property type="match status" value="1"/>
</dbReference>
<dbReference type="InterPro" id="IPR032799">
    <property type="entry name" value="TAXi_C"/>
</dbReference>
<dbReference type="PROSITE" id="PS51767">
    <property type="entry name" value="PEPTIDASE_A1"/>
    <property type="match status" value="1"/>
</dbReference>
<dbReference type="eggNOG" id="KOG1339">
    <property type="taxonomic scope" value="Eukaryota"/>
</dbReference>
<comment type="similarity">
    <text evidence="1">Belongs to the peptidase A1 family.</text>
</comment>
<dbReference type="Gramene" id="OPUNC10G15440.1">
    <property type="protein sequence ID" value="OPUNC10G15440.1"/>
    <property type="gene ID" value="OPUNC10G15440"/>
</dbReference>
<name>A0A0E0MA72_ORYPU</name>
<keyword evidence="5" id="KW-0325">Glycoprotein</keyword>
<feature type="signal peptide" evidence="6">
    <location>
        <begin position="1"/>
        <end position="27"/>
    </location>
</feature>
<dbReference type="FunFam" id="2.40.70.10:FF:000065">
    <property type="entry name" value="Eukaryotic aspartyl protease family protein"/>
    <property type="match status" value="1"/>
</dbReference>
<dbReference type="HOGENOM" id="CLU_005738_1_1_1"/>
<reference evidence="8" key="2">
    <citation type="submission" date="2018-05" db="EMBL/GenBank/DDBJ databases">
        <title>OpunRS2 (Oryza punctata Reference Sequence Version 2).</title>
        <authorList>
            <person name="Zhang J."/>
            <person name="Kudrna D."/>
            <person name="Lee S."/>
            <person name="Talag J."/>
            <person name="Welchert J."/>
            <person name="Wing R.A."/>
        </authorList>
    </citation>
    <scope>NUCLEOTIDE SEQUENCE [LARGE SCALE GENOMIC DNA]</scope>
</reference>
<dbReference type="SUPFAM" id="SSF50630">
    <property type="entry name" value="Acid proteases"/>
    <property type="match status" value="1"/>
</dbReference>
<reference evidence="8" key="1">
    <citation type="submission" date="2015-04" db="UniProtKB">
        <authorList>
            <consortium name="EnsemblPlants"/>
        </authorList>
    </citation>
    <scope>IDENTIFICATION</scope>
</reference>
<dbReference type="GO" id="GO:0004190">
    <property type="term" value="F:aspartic-type endopeptidase activity"/>
    <property type="evidence" value="ECO:0007669"/>
    <property type="project" value="UniProtKB-KW"/>
</dbReference>
<evidence type="ECO:0000256" key="3">
    <source>
        <dbReference type="ARBA" id="ARBA00022750"/>
    </source>
</evidence>
<dbReference type="STRING" id="4537.A0A0E0MA72"/>
<dbReference type="Proteomes" id="UP000026962">
    <property type="component" value="Chromosome 10"/>
</dbReference>
<evidence type="ECO:0000313" key="9">
    <source>
        <dbReference type="Proteomes" id="UP000026962"/>
    </source>
</evidence>
<evidence type="ECO:0000256" key="2">
    <source>
        <dbReference type="ARBA" id="ARBA00022670"/>
    </source>
</evidence>
<evidence type="ECO:0000313" key="8">
    <source>
        <dbReference type="EnsemblPlants" id="OPUNC10G15440.1"/>
    </source>
</evidence>
<feature type="domain" description="Peptidase A1" evidence="7">
    <location>
        <begin position="65"/>
        <end position="402"/>
    </location>
</feature>
<keyword evidence="9" id="KW-1185">Reference proteome</keyword>
<evidence type="ECO:0000256" key="5">
    <source>
        <dbReference type="ARBA" id="ARBA00023180"/>
    </source>
</evidence>
<dbReference type="InterPro" id="IPR033121">
    <property type="entry name" value="PEPTIDASE_A1"/>
</dbReference>
<keyword evidence="6" id="KW-0732">Signal</keyword>
<dbReference type="AlphaFoldDB" id="A0A0E0MA72"/>
<evidence type="ECO:0000256" key="6">
    <source>
        <dbReference type="SAM" id="SignalP"/>
    </source>
</evidence>
<dbReference type="GO" id="GO:0005576">
    <property type="term" value="C:extracellular region"/>
    <property type="evidence" value="ECO:0007669"/>
    <property type="project" value="TreeGrafter"/>
</dbReference>
<dbReference type="EnsemblPlants" id="OPUNC10G15440.1">
    <property type="protein sequence ID" value="OPUNC10G15440.1"/>
    <property type="gene ID" value="OPUNC10G15440"/>
</dbReference>
<proteinExistence type="inferred from homology"/>
<dbReference type="Pfam" id="PF14543">
    <property type="entry name" value="TAXi_N"/>
    <property type="match status" value="1"/>
</dbReference>